<dbReference type="InterPro" id="IPR019888">
    <property type="entry name" value="Tscrpt_reg_AsnC-like"/>
</dbReference>
<dbReference type="InterPro" id="IPR036390">
    <property type="entry name" value="WH_DNA-bd_sf"/>
</dbReference>
<keyword evidence="3" id="KW-0804">Transcription</keyword>
<dbReference type="PRINTS" id="PR00033">
    <property type="entry name" value="HTHASNC"/>
</dbReference>
<evidence type="ECO:0000313" key="5">
    <source>
        <dbReference type="EMBL" id="TVU59468.1"/>
    </source>
</evidence>
<dbReference type="SUPFAM" id="SSF46785">
    <property type="entry name" value="Winged helix' DNA-binding domain"/>
    <property type="match status" value="2"/>
</dbReference>
<comment type="caution">
    <text evidence="5">The sequence shown here is derived from an EMBL/GenBank/DDBJ whole genome shotgun (WGS) entry which is preliminary data.</text>
</comment>
<dbReference type="PANTHER" id="PTHR30154:SF34">
    <property type="entry name" value="TRANSCRIPTIONAL REGULATOR AZLB"/>
    <property type="match status" value="1"/>
</dbReference>
<accession>A0A558GRG9</accession>
<evidence type="ECO:0000256" key="3">
    <source>
        <dbReference type="ARBA" id="ARBA00023163"/>
    </source>
</evidence>
<dbReference type="Proteomes" id="UP000316500">
    <property type="component" value="Unassembled WGS sequence"/>
</dbReference>
<name>A0A558GRG9_PAENT</name>
<dbReference type="InterPro" id="IPR000485">
    <property type="entry name" value="AsnC-type_HTH_dom"/>
</dbReference>
<proteinExistence type="predicted"/>
<protein>
    <submittedName>
        <fullName evidence="5">Lrp/AsnC family transcriptional regulator</fullName>
    </submittedName>
</protein>
<dbReference type="GO" id="GO:0005829">
    <property type="term" value="C:cytosol"/>
    <property type="evidence" value="ECO:0007669"/>
    <property type="project" value="TreeGrafter"/>
</dbReference>
<dbReference type="SUPFAM" id="SSF54909">
    <property type="entry name" value="Dimeric alpha+beta barrel"/>
    <property type="match status" value="1"/>
</dbReference>
<organism evidence="5 6">
    <name type="scientific">Paenarthrobacter nitroguajacolicus</name>
    <name type="common">Arthrobacter nitroguajacolicus</name>
    <dbReference type="NCBI Taxonomy" id="211146"/>
    <lineage>
        <taxon>Bacteria</taxon>
        <taxon>Bacillati</taxon>
        <taxon>Actinomycetota</taxon>
        <taxon>Actinomycetes</taxon>
        <taxon>Micrococcales</taxon>
        <taxon>Micrococcaceae</taxon>
        <taxon>Paenarthrobacter</taxon>
    </lineage>
</organism>
<dbReference type="AlphaFoldDB" id="A0A558GRG9"/>
<dbReference type="Pfam" id="PF13404">
    <property type="entry name" value="HTH_AsnC-type"/>
    <property type="match status" value="2"/>
</dbReference>
<dbReference type="Gene3D" id="3.30.70.920">
    <property type="match status" value="1"/>
</dbReference>
<feature type="domain" description="HTH asnC-type" evidence="4">
    <location>
        <begin position="10"/>
        <end position="48"/>
    </location>
</feature>
<keyword evidence="2" id="KW-0238">DNA-binding</keyword>
<keyword evidence="1" id="KW-0805">Transcription regulation</keyword>
<evidence type="ECO:0000313" key="6">
    <source>
        <dbReference type="Proteomes" id="UP000316500"/>
    </source>
</evidence>
<evidence type="ECO:0000259" key="4">
    <source>
        <dbReference type="Pfam" id="PF13404"/>
    </source>
</evidence>
<dbReference type="SMART" id="SM00344">
    <property type="entry name" value="HTH_ASNC"/>
    <property type="match status" value="2"/>
</dbReference>
<dbReference type="InterPro" id="IPR011008">
    <property type="entry name" value="Dimeric_a/b-barrel"/>
</dbReference>
<reference evidence="5 6" key="1">
    <citation type="submission" date="2019-07" db="EMBL/GenBank/DDBJ databases">
        <title>Diversity of Bacteria from Kongsfjorden, Arctic.</title>
        <authorList>
            <person name="Yu Y."/>
        </authorList>
    </citation>
    <scope>NUCLEOTIDE SEQUENCE [LARGE SCALE GENOMIC DNA]</scope>
    <source>
        <strain evidence="5 6">SM1928</strain>
    </source>
</reference>
<gene>
    <name evidence="5" type="ORF">FQP90_18910</name>
</gene>
<dbReference type="Gene3D" id="1.10.10.10">
    <property type="entry name" value="Winged helix-like DNA-binding domain superfamily/Winged helix DNA-binding domain"/>
    <property type="match status" value="2"/>
</dbReference>
<evidence type="ECO:0000256" key="2">
    <source>
        <dbReference type="ARBA" id="ARBA00023125"/>
    </source>
</evidence>
<dbReference type="GO" id="GO:0043565">
    <property type="term" value="F:sequence-specific DNA binding"/>
    <property type="evidence" value="ECO:0007669"/>
    <property type="project" value="InterPro"/>
</dbReference>
<sequence length="357" mass="38914">MMNESAMISELDLEIVNALQINPRAEWSRIADALGLSGPTVARRWNALAAQGQAWITPAPGQRYLSSGWSAFIHLSSVPSDSEALIEHLCAEPAFGTVSLVTGSHDLFVDCFASSHEELMDIVTGSFPGLPGVTHREVVFVTRLYRQASEWRSGTLEPARARLVLAEPLPEQAAYSPDNLDAALLEELAKDGRASWAELGASCGVSPQTARRRVERFLATGYITLRCDTSTSAQQGLREVTLVLNVPAQYVDDVGRYFAALGNCRLSAQVLGAQNLLVTLWVRDYLEVQGYERELAERAPGSSVISRQAVVRTYKRLGHVLDESGRSLRVVPLPLWRDDTPKIDSGRGIESPAGSDA</sequence>
<dbReference type="OrthoDB" id="4050641at2"/>
<dbReference type="GO" id="GO:0043200">
    <property type="term" value="P:response to amino acid"/>
    <property type="evidence" value="ECO:0007669"/>
    <property type="project" value="TreeGrafter"/>
</dbReference>
<dbReference type="PANTHER" id="PTHR30154">
    <property type="entry name" value="LEUCINE-RESPONSIVE REGULATORY PROTEIN"/>
    <property type="match status" value="1"/>
</dbReference>
<dbReference type="EMBL" id="VNFK01000018">
    <property type="protein sequence ID" value="TVU59468.1"/>
    <property type="molecule type" value="Genomic_DNA"/>
</dbReference>
<feature type="domain" description="HTH asnC-type" evidence="4">
    <location>
        <begin position="178"/>
        <end position="216"/>
    </location>
</feature>
<dbReference type="InterPro" id="IPR036388">
    <property type="entry name" value="WH-like_DNA-bd_sf"/>
</dbReference>
<evidence type="ECO:0000256" key="1">
    <source>
        <dbReference type="ARBA" id="ARBA00023015"/>
    </source>
</evidence>